<dbReference type="SMART" id="SM00947">
    <property type="entry name" value="Pro_CA"/>
    <property type="match status" value="1"/>
</dbReference>
<dbReference type="PANTHER" id="PTHR11002:SF76">
    <property type="entry name" value="CARBONIC ANHYDRASE"/>
    <property type="match status" value="1"/>
</dbReference>
<dbReference type="Proteomes" id="UP000324800">
    <property type="component" value="Unassembled WGS sequence"/>
</dbReference>
<comment type="function">
    <text evidence="8">Reversible hydration of carbon dioxide.</text>
</comment>
<evidence type="ECO:0000256" key="8">
    <source>
        <dbReference type="RuleBase" id="RU003956"/>
    </source>
</evidence>
<dbReference type="EC" id="4.2.1.1" evidence="2 8"/>
<feature type="binding site" evidence="7">
    <location>
        <position position="55"/>
    </location>
    <ligand>
        <name>Zn(2+)</name>
        <dbReference type="ChEBI" id="CHEBI:29105"/>
    </ligand>
</feature>
<evidence type="ECO:0000313" key="10">
    <source>
        <dbReference type="Proteomes" id="UP000324800"/>
    </source>
</evidence>
<accession>A0A5J4VDA6</accession>
<dbReference type="GO" id="GO:0004089">
    <property type="term" value="F:carbonate dehydratase activity"/>
    <property type="evidence" value="ECO:0007669"/>
    <property type="project" value="UniProtKB-UniRule"/>
</dbReference>
<reference evidence="9 10" key="1">
    <citation type="submission" date="2019-03" db="EMBL/GenBank/DDBJ databases">
        <title>Single cell metagenomics reveals metabolic interactions within the superorganism composed of flagellate Streblomastix strix and complex community of Bacteroidetes bacteria on its surface.</title>
        <authorList>
            <person name="Treitli S.C."/>
            <person name="Kolisko M."/>
            <person name="Husnik F."/>
            <person name="Keeling P."/>
            <person name="Hampl V."/>
        </authorList>
    </citation>
    <scope>NUCLEOTIDE SEQUENCE [LARGE SCALE GENOMIC DNA]</scope>
    <source>
        <strain evidence="9">ST1C</strain>
    </source>
</reference>
<gene>
    <name evidence="9" type="ORF">EZS28_024109</name>
</gene>
<dbReference type="InterPro" id="IPR036874">
    <property type="entry name" value="Carbonic_anhydrase_sf"/>
</dbReference>
<dbReference type="AlphaFoldDB" id="A0A5J4VDA6"/>
<proteinExistence type="inferred from homology"/>
<comment type="caution">
    <text evidence="9">The sequence shown here is derived from an EMBL/GenBank/DDBJ whole genome shotgun (WGS) entry which is preliminary data.</text>
</comment>
<dbReference type="PANTHER" id="PTHR11002">
    <property type="entry name" value="CARBONIC ANHYDRASE"/>
    <property type="match status" value="1"/>
</dbReference>
<dbReference type="GO" id="GO:0015976">
    <property type="term" value="P:carbon utilization"/>
    <property type="evidence" value="ECO:0007669"/>
    <property type="project" value="InterPro"/>
</dbReference>
<evidence type="ECO:0000256" key="7">
    <source>
        <dbReference type="PIRSR" id="PIRSR601765-1"/>
    </source>
</evidence>
<protein>
    <recommendedName>
        <fullName evidence="2 8">Carbonic anhydrase</fullName>
        <ecNumber evidence="2 8">4.2.1.1</ecNumber>
    </recommendedName>
    <alternativeName>
        <fullName evidence="8">Carbonate dehydratase</fullName>
    </alternativeName>
</protein>
<evidence type="ECO:0000256" key="6">
    <source>
        <dbReference type="ARBA" id="ARBA00048348"/>
    </source>
</evidence>
<evidence type="ECO:0000256" key="5">
    <source>
        <dbReference type="ARBA" id="ARBA00023239"/>
    </source>
</evidence>
<organism evidence="9 10">
    <name type="scientific">Streblomastix strix</name>
    <dbReference type="NCBI Taxonomy" id="222440"/>
    <lineage>
        <taxon>Eukaryota</taxon>
        <taxon>Metamonada</taxon>
        <taxon>Preaxostyla</taxon>
        <taxon>Oxymonadida</taxon>
        <taxon>Streblomastigidae</taxon>
        <taxon>Streblomastix</taxon>
    </lineage>
</organism>
<evidence type="ECO:0000313" key="9">
    <source>
        <dbReference type="EMBL" id="KAA6380364.1"/>
    </source>
</evidence>
<comment type="similarity">
    <text evidence="1 8">Belongs to the beta-class carbonic anhydrase family.</text>
</comment>
<comment type="catalytic activity">
    <reaction evidence="6 8">
        <text>hydrogencarbonate + H(+) = CO2 + H2O</text>
        <dbReference type="Rhea" id="RHEA:10748"/>
        <dbReference type="ChEBI" id="CHEBI:15377"/>
        <dbReference type="ChEBI" id="CHEBI:15378"/>
        <dbReference type="ChEBI" id="CHEBI:16526"/>
        <dbReference type="ChEBI" id="CHEBI:17544"/>
        <dbReference type="EC" id="4.2.1.1"/>
    </reaction>
</comment>
<keyword evidence="4 7" id="KW-0862">Zinc</keyword>
<dbReference type="PROSITE" id="PS00704">
    <property type="entry name" value="PROK_CO2_ANHYDRASE_1"/>
    <property type="match status" value="1"/>
</dbReference>
<dbReference type="Pfam" id="PF00484">
    <property type="entry name" value="Pro_CA"/>
    <property type="match status" value="1"/>
</dbReference>
<dbReference type="Gene3D" id="3.40.1050.10">
    <property type="entry name" value="Carbonic anhydrase"/>
    <property type="match status" value="1"/>
</dbReference>
<feature type="binding site" evidence="7">
    <location>
        <position position="106"/>
    </location>
    <ligand>
        <name>Zn(2+)</name>
        <dbReference type="ChEBI" id="CHEBI:29105"/>
    </ligand>
</feature>
<feature type="binding site" evidence="7">
    <location>
        <position position="109"/>
    </location>
    <ligand>
        <name>Zn(2+)</name>
        <dbReference type="ChEBI" id="CHEBI:29105"/>
    </ligand>
</feature>
<dbReference type="SUPFAM" id="SSF53056">
    <property type="entry name" value="beta-carbonic anhydrase, cab"/>
    <property type="match status" value="1"/>
</dbReference>
<dbReference type="GO" id="GO:0008270">
    <property type="term" value="F:zinc ion binding"/>
    <property type="evidence" value="ECO:0007669"/>
    <property type="project" value="UniProtKB-UniRule"/>
</dbReference>
<evidence type="ECO:0000256" key="1">
    <source>
        <dbReference type="ARBA" id="ARBA00006217"/>
    </source>
</evidence>
<evidence type="ECO:0000256" key="4">
    <source>
        <dbReference type="ARBA" id="ARBA00022833"/>
    </source>
</evidence>
<evidence type="ECO:0000256" key="3">
    <source>
        <dbReference type="ARBA" id="ARBA00022723"/>
    </source>
</evidence>
<comment type="cofactor">
    <cofactor evidence="7">
        <name>Zn(2+)</name>
        <dbReference type="ChEBI" id="CHEBI:29105"/>
    </cofactor>
    <text evidence="7">Binds 1 zinc ion per subunit.</text>
</comment>
<dbReference type="InterPro" id="IPR015892">
    <property type="entry name" value="Carbonic_anhydrase_CS"/>
</dbReference>
<keyword evidence="3 7" id="KW-0479">Metal-binding</keyword>
<sequence length="189" mass="19982">MTAPTSPQEAYQLLLQKNEEYVNGSSNSALLTAEKRKDLADNGQHPYAIIVTCADSRVPAEHIFNAGLGELFVIRNAGNVVSDFVLGSVEYGVEHLGCKLVVVLGHTNCGAVGATLAGKPEEGVINSIIREIRTNIGDETGADEAENLNAQVSAQKIAANEIVKEFIEAGKVAVVAAKYNIETGAVTFL</sequence>
<dbReference type="CDD" id="cd03378">
    <property type="entry name" value="beta_CA_cladeC"/>
    <property type="match status" value="1"/>
</dbReference>
<feature type="binding site" evidence="7">
    <location>
        <position position="53"/>
    </location>
    <ligand>
        <name>Zn(2+)</name>
        <dbReference type="ChEBI" id="CHEBI:29105"/>
    </ligand>
</feature>
<evidence type="ECO:0000256" key="2">
    <source>
        <dbReference type="ARBA" id="ARBA00012925"/>
    </source>
</evidence>
<name>A0A5J4VDA6_9EUKA</name>
<dbReference type="InterPro" id="IPR001765">
    <property type="entry name" value="Carbonic_anhydrase"/>
</dbReference>
<keyword evidence="5 8" id="KW-0456">Lyase</keyword>
<dbReference type="OrthoDB" id="435804at2759"/>
<dbReference type="EMBL" id="SNRW01007945">
    <property type="protein sequence ID" value="KAA6380364.1"/>
    <property type="molecule type" value="Genomic_DNA"/>
</dbReference>